<evidence type="ECO:0000313" key="2">
    <source>
        <dbReference type="Proteomes" id="UP000185093"/>
    </source>
</evidence>
<sequence length="300" mass="33499">MDDEGRLASPVGARGGIWVPPDAKLDFVEGKPYIFYPVPKNWPSTISIQQLNFEELKKLGWTYKESTDKLLDDFVKLANATPNRVLKFVKKWGPLWVCVSHSTHNPDLAGMMGVEIVSFIHPLGPLHGDAALGFSWCSWVPAEDVSNFVKEAKRAKAALSIYTCLKLEKEEDPTDWATLGFSGKLKFADTASAEEKKFIKKMFLCGFVESRLSEVGFSIDPQDLKLQIVSDLGFIRAAWLQLAQAMTAMRGIYVCDGCGDVYVRALKKPAEGKFNFCPQCGKKGAKRAYYRRKKNANLNS</sequence>
<reference evidence="1 2" key="1">
    <citation type="submission" date="2016-11" db="EMBL/GenBank/DDBJ databases">
        <authorList>
            <person name="Varghese N."/>
            <person name="Submissions S."/>
        </authorList>
    </citation>
    <scope>NUCLEOTIDE SEQUENCE [LARGE SCALE GENOMIC DNA]</scope>
    <source>
        <strain evidence="1 2">DSM 20664</strain>
    </source>
</reference>
<dbReference type="EMBL" id="FSQZ01000001">
    <property type="protein sequence ID" value="SIN66454.1"/>
    <property type="molecule type" value="Genomic_DNA"/>
</dbReference>
<evidence type="ECO:0000313" key="1">
    <source>
        <dbReference type="EMBL" id="SIN66454.1"/>
    </source>
</evidence>
<name>A0ABY1JCP2_9BACT</name>
<comment type="caution">
    <text evidence="1">The sequence shown here is derived from an EMBL/GenBank/DDBJ whole genome shotgun (WGS) entry which is preliminary data.</text>
</comment>
<organism evidence="1 2">
    <name type="scientific">Acetomicrobium flavidum</name>
    <dbReference type="NCBI Taxonomy" id="49896"/>
    <lineage>
        <taxon>Bacteria</taxon>
        <taxon>Thermotogati</taxon>
        <taxon>Synergistota</taxon>
        <taxon>Synergistia</taxon>
        <taxon>Synergistales</taxon>
        <taxon>Acetomicrobiaceae</taxon>
        <taxon>Acetomicrobium</taxon>
    </lineage>
</organism>
<dbReference type="RefSeq" id="WP_074199422.1">
    <property type="nucleotide sequence ID" value="NZ_FSQZ01000001.1"/>
</dbReference>
<protein>
    <submittedName>
        <fullName evidence="1">Uncharacterized protein</fullName>
    </submittedName>
</protein>
<accession>A0ABY1JCP2</accession>
<gene>
    <name evidence="1" type="ORF">SAMN05444368_0914</name>
</gene>
<dbReference type="Proteomes" id="UP000185093">
    <property type="component" value="Unassembled WGS sequence"/>
</dbReference>
<proteinExistence type="predicted"/>
<keyword evidence="2" id="KW-1185">Reference proteome</keyword>